<dbReference type="GO" id="GO:0005737">
    <property type="term" value="C:cytoplasm"/>
    <property type="evidence" value="ECO:0007669"/>
    <property type="project" value="TreeGrafter"/>
</dbReference>
<keyword evidence="1 3" id="KW-0547">Nucleotide-binding</keyword>
<dbReference type="Proteomes" id="UP000179807">
    <property type="component" value="Unassembled WGS sequence"/>
</dbReference>
<evidence type="ECO:0000256" key="2">
    <source>
        <dbReference type="ARBA" id="ARBA00022840"/>
    </source>
</evidence>
<dbReference type="PROSITE" id="PS00107">
    <property type="entry name" value="PROTEIN_KINASE_ATP"/>
    <property type="match status" value="1"/>
</dbReference>
<evidence type="ECO:0000256" key="3">
    <source>
        <dbReference type="PROSITE-ProRule" id="PRU10141"/>
    </source>
</evidence>
<dbReference type="SMART" id="SM00671">
    <property type="entry name" value="SEL1"/>
    <property type="match status" value="7"/>
</dbReference>
<evidence type="ECO:0000259" key="4">
    <source>
        <dbReference type="PROSITE" id="PS50011"/>
    </source>
</evidence>
<accession>A0A1J4JV97</accession>
<dbReference type="InterPro" id="IPR011009">
    <property type="entry name" value="Kinase-like_dom_sf"/>
</dbReference>
<dbReference type="InterPro" id="IPR017441">
    <property type="entry name" value="Protein_kinase_ATP_BS"/>
</dbReference>
<dbReference type="GO" id="GO:0005524">
    <property type="term" value="F:ATP binding"/>
    <property type="evidence" value="ECO:0007669"/>
    <property type="project" value="UniProtKB-UniRule"/>
</dbReference>
<reference evidence="5" key="1">
    <citation type="submission" date="2016-10" db="EMBL/GenBank/DDBJ databases">
        <authorList>
            <person name="Benchimol M."/>
            <person name="Almeida L.G."/>
            <person name="Vasconcelos A.T."/>
            <person name="Perreira-Neves A."/>
            <person name="Rosa I.A."/>
            <person name="Tasca T."/>
            <person name="Bogo M.R."/>
            <person name="de Souza W."/>
        </authorList>
    </citation>
    <scope>NUCLEOTIDE SEQUENCE [LARGE SCALE GENOMIC DNA]</scope>
    <source>
        <strain evidence="5">K</strain>
    </source>
</reference>
<dbReference type="Pfam" id="PF08238">
    <property type="entry name" value="Sel1"/>
    <property type="match status" value="7"/>
</dbReference>
<dbReference type="InterPro" id="IPR008271">
    <property type="entry name" value="Ser/Thr_kinase_AS"/>
</dbReference>
<organism evidence="5 6">
    <name type="scientific">Tritrichomonas foetus</name>
    <dbReference type="NCBI Taxonomy" id="1144522"/>
    <lineage>
        <taxon>Eukaryota</taxon>
        <taxon>Metamonada</taxon>
        <taxon>Parabasalia</taxon>
        <taxon>Tritrichomonadida</taxon>
        <taxon>Tritrichomonadidae</taxon>
        <taxon>Tritrichomonas</taxon>
    </lineage>
</organism>
<keyword evidence="6" id="KW-1185">Reference proteome</keyword>
<gene>
    <name evidence="5" type="ORF">TRFO_32077</name>
</gene>
<evidence type="ECO:0000256" key="1">
    <source>
        <dbReference type="ARBA" id="ARBA00022741"/>
    </source>
</evidence>
<comment type="caution">
    <text evidence="5">The sequence shown here is derived from an EMBL/GenBank/DDBJ whole genome shotgun (WGS) entry which is preliminary data.</text>
</comment>
<name>A0A1J4JV97_9EUKA</name>
<proteinExistence type="predicted"/>
<dbReference type="CDD" id="cd13999">
    <property type="entry name" value="STKc_MAP3K-like"/>
    <property type="match status" value="1"/>
</dbReference>
<evidence type="ECO:0000313" key="6">
    <source>
        <dbReference type="Proteomes" id="UP000179807"/>
    </source>
</evidence>
<protein>
    <recommendedName>
        <fullName evidence="4">Protein kinase domain-containing protein</fullName>
    </recommendedName>
</protein>
<dbReference type="PROSITE" id="PS50011">
    <property type="entry name" value="PROTEIN_KINASE_DOM"/>
    <property type="match status" value="1"/>
</dbReference>
<dbReference type="PROSITE" id="PS00108">
    <property type="entry name" value="PROTEIN_KINASE_ST"/>
    <property type="match status" value="1"/>
</dbReference>
<dbReference type="GO" id="GO:0007165">
    <property type="term" value="P:signal transduction"/>
    <property type="evidence" value="ECO:0007669"/>
    <property type="project" value="TreeGrafter"/>
</dbReference>
<feature type="binding site" evidence="3">
    <location>
        <position position="41"/>
    </location>
    <ligand>
        <name>ATP</name>
        <dbReference type="ChEBI" id="CHEBI:30616"/>
    </ligand>
</feature>
<dbReference type="PANTHER" id="PTHR23257:SF958">
    <property type="entry name" value="SERINE_THREONINE-PROTEIN KINASE WNK4"/>
    <property type="match status" value="1"/>
</dbReference>
<dbReference type="SMART" id="SM00220">
    <property type="entry name" value="S_TKc"/>
    <property type="match status" value="1"/>
</dbReference>
<dbReference type="GeneID" id="94843000"/>
<dbReference type="Pfam" id="PF00069">
    <property type="entry name" value="Pkinase"/>
    <property type="match status" value="1"/>
</dbReference>
<dbReference type="SUPFAM" id="SSF81901">
    <property type="entry name" value="HCP-like"/>
    <property type="match status" value="2"/>
</dbReference>
<dbReference type="Gene3D" id="1.25.40.10">
    <property type="entry name" value="Tetratricopeptide repeat domain"/>
    <property type="match status" value="2"/>
</dbReference>
<dbReference type="Gene3D" id="1.10.510.10">
    <property type="entry name" value="Transferase(Phosphotransferase) domain 1"/>
    <property type="match status" value="1"/>
</dbReference>
<dbReference type="SUPFAM" id="SSF56112">
    <property type="entry name" value="Protein kinase-like (PK-like)"/>
    <property type="match status" value="1"/>
</dbReference>
<dbReference type="VEuPathDB" id="TrichDB:TRFO_32077"/>
<evidence type="ECO:0000313" key="5">
    <source>
        <dbReference type="EMBL" id="OHT01189.1"/>
    </source>
</evidence>
<dbReference type="AlphaFoldDB" id="A0A1J4JV97"/>
<feature type="domain" description="Protein kinase" evidence="4">
    <location>
        <begin position="12"/>
        <end position="282"/>
    </location>
</feature>
<dbReference type="GO" id="GO:0004672">
    <property type="term" value="F:protein kinase activity"/>
    <property type="evidence" value="ECO:0007669"/>
    <property type="project" value="InterPro"/>
</dbReference>
<keyword evidence="2 3" id="KW-0067">ATP-binding</keyword>
<dbReference type="InterPro" id="IPR000719">
    <property type="entry name" value="Prot_kinase_dom"/>
</dbReference>
<dbReference type="EMBL" id="MLAK01000924">
    <property type="protein sequence ID" value="OHT01189.1"/>
    <property type="molecule type" value="Genomic_DNA"/>
</dbReference>
<sequence length="641" mass="72926">MEEVKKIQLENFERGRTIGRGGYGDVFFVRNKTTGEMLAAKVARQPLESKADKIGFKREVIILSKLNHISFVKFYGYSPYDFNNAHHPTIVTEYIKNGSLSSIILKERARKAPTEWNMTKKLINIYGIASGMAYLHQNNIIHRDLKPDNILLDQNYYPKITDFGFSKIFDVENQSLQSMNGGTCPFMAPEIFTENHYNPKVDVYAFAILVYELITGCVAFAEIKNFAIIAQKVTAGQRPPFTRPIDPIYKDLITNCWAQNPIDRPNFVDIVDIIDKNINKFLVPGINKREFLEYQSKIREYSVKIPKKPKLKPLSPLLKDHDLSKLSEESMRMIKDADKGDNEACFIIGKNLLNGNDNFPIDSDAAINYITRACDEYNVDAINYLGLLLLEGKYVKQDIETAYEAFQKGVRRNHPESMVYVGLLLQAQGKYHEAAKMFLTSSDLGSQRGRLNYAYCLRKGLGVEQDLDECLRYYKMLSDSGYPKGINAYAKCHELGIGMKKNERKAALLYKAAIQHGLPEAMRNYGTIYEDGRGVARSYKKAMHYYKKAADLGDTDAMVFLGMMHEFGKGVDVHFSKAAKLFKDALKKGNYNAMVGYARLLEKSGSSKKQKEILNYYKKAADAGCEEGKRKYEEMLEKLNS</sequence>
<dbReference type="InterPro" id="IPR050167">
    <property type="entry name" value="Ser_Thr_protein_kinase"/>
</dbReference>
<dbReference type="OrthoDB" id="122279at2759"/>
<dbReference type="InterPro" id="IPR011990">
    <property type="entry name" value="TPR-like_helical_dom_sf"/>
</dbReference>
<dbReference type="InterPro" id="IPR006597">
    <property type="entry name" value="Sel1-like"/>
</dbReference>
<dbReference type="PANTHER" id="PTHR23257">
    <property type="entry name" value="SERINE-THREONINE PROTEIN KINASE"/>
    <property type="match status" value="1"/>
</dbReference>
<dbReference type="RefSeq" id="XP_068354325.1">
    <property type="nucleotide sequence ID" value="XM_068508296.1"/>
</dbReference>